<keyword evidence="5 6" id="KW-0472">Membrane</keyword>
<name>A0ABR2P1J2_9ROSI</name>
<evidence type="ECO:0000256" key="6">
    <source>
        <dbReference type="SAM" id="Phobius"/>
    </source>
</evidence>
<feature type="transmembrane region" description="Helical" evidence="6">
    <location>
        <begin position="87"/>
        <end position="107"/>
    </location>
</feature>
<sequence length="112" mass="12453">MSSTELDPLSTRRRYRRVLQTTHRFDSLLEKGDYVFAASWGWLYKSCKNTSGNGNEEKKEAECLDILLAIFVPPAGIYKKEGCTGRFWVNVALTVLGIAPGSIHAVISISSN</sequence>
<keyword evidence="8" id="KW-1185">Reference proteome</keyword>
<evidence type="ECO:0000313" key="8">
    <source>
        <dbReference type="Proteomes" id="UP001396334"/>
    </source>
</evidence>
<evidence type="ECO:0000256" key="3">
    <source>
        <dbReference type="ARBA" id="ARBA00022692"/>
    </source>
</evidence>
<dbReference type="PANTHER" id="PTHR21659:SF120">
    <property type="entry name" value="HYDROPHOBIC PROTEIN LTI6B"/>
    <property type="match status" value="1"/>
</dbReference>
<organism evidence="7 8">
    <name type="scientific">Hibiscus sabdariffa</name>
    <name type="common">roselle</name>
    <dbReference type="NCBI Taxonomy" id="183260"/>
    <lineage>
        <taxon>Eukaryota</taxon>
        <taxon>Viridiplantae</taxon>
        <taxon>Streptophyta</taxon>
        <taxon>Embryophyta</taxon>
        <taxon>Tracheophyta</taxon>
        <taxon>Spermatophyta</taxon>
        <taxon>Magnoliopsida</taxon>
        <taxon>eudicotyledons</taxon>
        <taxon>Gunneridae</taxon>
        <taxon>Pentapetalae</taxon>
        <taxon>rosids</taxon>
        <taxon>malvids</taxon>
        <taxon>Malvales</taxon>
        <taxon>Malvaceae</taxon>
        <taxon>Malvoideae</taxon>
        <taxon>Hibiscus</taxon>
    </lineage>
</organism>
<evidence type="ECO:0000256" key="2">
    <source>
        <dbReference type="ARBA" id="ARBA00009530"/>
    </source>
</evidence>
<evidence type="ECO:0000256" key="1">
    <source>
        <dbReference type="ARBA" id="ARBA00004370"/>
    </source>
</evidence>
<evidence type="ECO:0000256" key="5">
    <source>
        <dbReference type="ARBA" id="ARBA00023136"/>
    </source>
</evidence>
<dbReference type="Proteomes" id="UP001396334">
    <property type="component" value="Unassembled WGS sequence"/>
</dbReference>
<protein>
    <recommendedName>
        <fullName evidence="9">Plasma membrane proteolipid 3</fullName>
    </recommendedName>
</protein>
<comment type="subcellular location">
    <subcellularLocation>
        <location evidence="1">Membrane</location>
    </subcellularLocation>
</comment>
<dbReference type="Pfam" id="PF01679">
    <property type="entry name" value="Pmp3"/>
    <property type="match status" value="1"/>
</dbReference>
<proteinExistence type="inferred from homology"/>
<accession>A0ABR2P1J2</accession>
<evidence type="ECO:0000313" key="7">
    <source>
        <dbReference type="EMBL" id="KAK8982112.1"/>
    </source>
</evidence>
<dbReference type="PROSITE" id="PS01309">
    <property type="entry name" value="UPF0057"/>
    <property type="match status" value="1"/>
</dbReference>
<reference evidence="7 8" key="1">
    <citation type="journal article" date="2024" name="G3 (Bethesda)">
        <title>Genome assembly of Hibiscus sabdariffa L. provides insights into metabolisms of medicinal natural products.</title>
        <authorList>
            <person name="Kim T."/>
        </authorList>
    </citation>
    <scope>NUCLEOTIDE SEQUENCE [LARGE SCALE GENOMIC DNA]</scope>
    <source>
        <strain evidence="7">TK-2024</strain>
        <tissue evidence="7">Old leaves</tissue>
    </source>
</reference>
<keyword evidence="4 6" id="KW-1133">Transmembrane helix</keyword>
<comment type="caution">
    <text evidence="7">The sequence shown here is derived from an EMBL/GenBank/DDBJ whole genome shotgun (WGS) entry which is preliminary data.</text>
</comment>
<gene>
    <name evidence="7" type="ORF">V6N11_037289</name>
</gene>
<comment type="similarity">
    <text evidence="2">Belongs to the UPF0057 (PMP3) family.</text>
</comment>
<keyword evidence="3 6" id="KW-0812">Transmembrane</keyword>
<evidence type="ECO:0008006" key="9">
    <source>
        <dbReference type="Google" id="ProtNLM"/>
    </source>
</evidence>
<dbReference type="PANTHER" id="PTHR21659">
    <property type="entry name" value="HYDROPHOBIC PROTEIN RCI2 LOW TEMPERATURE AND SALT RESPONSIVE PROTEIN LTI6 -RELATED"/>
    <property type="match status" value="1"/>
</dbReference>
<evidence type="ECO:0000256" key="4">
    <source>
        <dbReference type="ARBA" id="ARBA00022989"/>
    </source>
</evidence>
<dbReference type="EMBL" id="JBBPBN010000086">
    <property type="protein sequence ID" value="KAK8982112.1"/>
    <property type="molecule type" value="Genomic_DNA"/>
</dbReference>
<dbReference type="InterPro" id="IPR000612">
    <property type="entry name" value="PMP3"/>
</dbReference>